<dbReference type="EMBL" id="CAJSLV010000043">
    <property type="protein sequence ID" value="CAG6392184.1"/>
    <property type="molecule type" value="Genomic_DNA"/>
</dbReference>
<organism evidence="2 3">
    <name type="scientific">Actinacidiphila cocklensis</name>
    <dbReference type="NCBI Taxonomy" id="887465"/>
    <lineage>
        <taxon>Bacteria</taxon>
        <taxon>Bacillati</taxon>
        <taxon>Actinomycetota</taxon>
        <taxon>Actinomycetes</taxon>
        <taxon>Kitasatosporales</taxon>
        <taxon>Streptomycetaceae</taxon>
        <taxon>Actinacidiphila</taxon>
    </lineage>
</organism>
<feature type="region of interest" description="Disordered" evidence="1">
    <location>
        <begin position="54"/>
        <end position="79"/>
    </location>
</feature>
<reference evidence="2" key="1">
    <citation type="submission" date="2021-05" db="EMBL/GenBank/DDBJ databases">
        <authorList>
            <person name="Arsene-Ploetze F."/>
        </authorList>
    </citation>
    <scope>NUCLEOTIDE SEQUENCE</scope>
    <source>
        <strain evidence="2">DSM 42138</strain>
    </source>
</reference>
<protein>
    <recommendedName>
        <fullName evidence="4">Transposase</fullName>
    </recommendedName>
</protein>
<evidence type="ECO:0000313" key="3">
    <source>
        <dbReference type="Proteomes" id="UP001152519"/>
    </source>
</evidence>
<evidence type="ECO:0000313" key="2">
    <source>
        <dbReference type="EMBL" id="CAG6392184.1"/>
    </source>
</evidence>
<sequence>MVDAFVADLPVLRVAEAKFSSVRACRGTLSGEVIVLISFEARHFDDQPVAVSLCGHQPGRRSKPPDQVQPATPLPRTQPNRAVTTRIDKLAVRFEASVLIAAINEWLCPAGSVGPACHSGGDQASGLRGDRADGGCVLRGRERERRPHRGPVRGRAVHADR</sequence>
<dbReference type="AlphaFoldDB" id="A0A9W4DL51"/>
<accession>A0A9W4DL51</accession>
<dbReference type="Proteomes" id="UP001152519">
    <property type="component" value="Unassembled WGS sequence"/>
</dbReference>
<evidence type="ECO:0008006" key="4">
    <source>
        <dbReference type="Google" id="ProtNLM"/>
    </source>
</evidence>
<feature type="compositionally biased region" description="Basic residues" evidence="1">
    <location>
        <begin position="146"/>
        <end position="161"/>
    </location>
</feature>
<name>A0A9W4DL51_9ACTN</name>
<feature type="region of interest" description="Disordered" evidence="1">
    <location>
        <begin position="121"/>
        <end position="161"/>
    </location>
</feature>
<proteinExistence type="predicted"/>
<comment type="caution">
    <text evidence="2">The sequence shown here is derived from an EMBL/GenBank/DDBJ whole genome shotgun (WGS) entry which is preliminary data.</text>
</comment>
<evidence type="ECO:0000256" key="1">
    <source>
        <dbReference type="SAM" id="MobiDB-lite"/>
    </source>
</evidence>
<feature type="compositionally biased region" description="Basic and acidic residues" evidence="1">
    <location>
        <begin position="128"/>
        <end position="145"/>
    </location>
</feature>
<keyword evidence="3" id="KW-1185">Reference proteome</keyword>
<gene>
    <name evidence="2" type="ORF">SCOCK_150156</name>
</gene>